<name>A0AAE3DCJ9_9FIRM</name>
<dbReference type="AlphaFoldDB" id="A0AAE3DCJ9"/>
<reference evidence="2 3" key="1">
    <citation type="submission" date="2021-10" db="EMBL/GenBank/DDBJ databases">
        <title>Anaerobic single-cell dispensing facilitates the cultivation of human gut bacteria.</title>
        <authorList>
            <person name="Afrizal A."/>
        </authorList>
    </citation>
    <scope>NUCLEOTIDE SEQUENCE [LARGE SCALE GENOMIC DNA]</scope>
    <source>
        <strain evidence="2 3">CLA-AA-H276</strain>
    </source>
</reference>
<keyword evidence="1" id="KW-0472">Membrane</keyword>
<dbReference type="EMBL" id="JAJEPS010000008">
    <property type="protein sequence ID" value="MCC2126424.1"/>
    <property type="molecule type" value="Genomic_DNA"/>
</dbReference>
<organism evidence="2 3">
    <name type="scientific">Hominiventricola filiformis</name>
    <dbReference type="NCBI Taxonomy" id="2885352"/>
    <lineage>
        <taxon>Bacteria</taxon>
        <taxon>Bacillati</taxon>
        <taxon>Bacillota</taxon>
        <taxon>Clostridia</taxon>
        <taxon>Lachnospirales</taxon>
        <taxon>Lachnospiraceae</taxon>
        <taxon>Hominiventricola</taxon>
    </lineage>
</organism>
<keyword evidence="1" id="KW-1133">Transmembrane helix</keyword>
<accession>A0AAE3DCJ9</accession>
<dbReference type="InterPro" id="IPR045765">
    <property type="entry name" value="DUF6133"/>
</dbReference>
<proteinExistence type="predicted"/>
<gene>
    <name evidence="2" type="ORF">LKD36_09535</name>
</gene>
<comment type="caution">
    <text evidence="2">The sequence shown here is derived from an EMBL/GenBank/DDBJ whole genome shotgun (WGS) entry which is preliminary data.</text>
</comment>
<evidence type="ECO:0000313" key="3">
    <source>
        <dbReference type="Proteomes" id="UP001198220"/>
    </source>
</evidence>
<keyword evidence="3" id="KW-1185">Reference proteome</keyword>
<evidence type="ECO:0000256" key="1">
    <source>
        <dbReference type="SAM" id="Phobius"/>
    </source>
</evidence>
<feature type="transmembrane region" description="Helical" evidence="1">
    <location>
        <begin position="32"/>
        <end position="53"/>
    </location>
</feature>
<sequence length="73" mass="8130">MTVTAYVKGNQMKNKVADILRRKEGEGFVDTALKILISVVVGALLLAGLYTLFKDNILPTLTQRITNLFNYRG</sequence>
<dbReference type="Pfam" id="PF19629">
    <property type="entry name" value="DUF6133"/>
    <property type="match status" value="1"/>
</dbReference>
<keyword evidence="1" id="KW-0812">Transmembrane</keyword>
<dbReference type="Proteomes" id="UP001198220">
    <property type="component" value="Unassembled WGS sequence"/>
</dbReference>
<protein>
    <submittedName>
        <fullName evidence="2">DUF6133 family protein</fullName>
    </submittedName>
</protein>
<evidence type="ECO:0000313" key="2">
    <source>
        <dbReference type="EMBL" id="MCC2126424.1"/>
    </source>
</evidence>